<evidence type="ECO:0000256" key="3">
    <source>
        <dbReference type="SAM" id="SignalP"/>
    </source>
</evidence>
<feature type="transmembrane region" description="Helical" evidence="2">
    <location>
        <begin position="154"/>
        <end position="171"/>
    </location>
</feature>
<keyword evidence="2" id="KW-1133">Transmembrane helix</keyword>
<name>A0A1D3D663_9EIME</name>
<proteinExistence type="predicted"/>
<dbReference type="AlphaFoldDB" id="A0A1D3D663"/>
<feature type="chain" id="PRO_5008914182" description="Transmembrane protein" evidence="3">
    <location>
        <begin position="30"/>
        <end position="225"/>
    </location>
</feature>
<dbReference type="EMBL" id="JROU02000570">
    <property type="protein sequence ID" value="OEH78938.1"/>
    <property type="molecule type" value="Genomic_DNA"/>
</dbReference>
<sequence>MQFYGSLASLKGPLLFLVVLPAVAATAHSLHYGDAVGTTEAEASPQVAVAETALTSAAVALDAYSASSSTKLLEKKFRKHLKGLTQLRTDSEPPTTLGLGDTAEDSATDEDFGATSPSDAVASGDQQSSLRARKQPTPRWKIRARHLRSGAPKLVGAIVILVVLFWLNRFVRNQLGNMAARAFLEEEESEGTKAFQEDLNAEFWLQALIEEHIKKEPRESLLTMG</sequence>
<organism evidence="4 5">
    <name type="scientific">Cyclospora cayetanensis</name>
    <dbReference type="NCBI Taxonomy" id="88456"/>
    <lineage>
        <taxon>Eukaryota</taxon>
        <taxon>Sar</taxon>
        <taxon>Alveolata</taxon>
        <taxon>Apicomplexa</taxon>
        <taxon>Conoidasida</taxon>
        <taxon>Coccidia</taxon>
        <taxon>Eucoccidiorida</taxon>
        <taxon>Eimeriorina</taxon>
        <taxon>Eimeriidae</taxon>
        <taxon>Cyclospora</taxon>
    </lineage>
</organism>
<evidence type="ECO:0008006" key="6">
    <source>
        <dbReference type="Google" id="ProtNLM"/>
    </source>
</evidence>
<feature type="signal peptide" evidence="3">
    <location>
        <begin position="1"/>
        <end position="29"/>
    </location>
</feature>
<evidence type="ECO:0000313" key="4">
    <source>
        <dbReference type="EMBL" id="OEH78938.1"/>
    </source>
</evidence>
<dbReference type="VEuPathDB" id="ToxoDB:cyc_06444"/>
<evidence type="ECO:0000313" key="5">
    <source>
        <dbReference type="Proteomes" id="UP000095192"/>
    </source>
</evidence>
<keyword evidence="2" id="KW-0472">Membrane</keyword>
<keyword evidence="5" id="KW-1185">Reference proteome</keyword>
<evidence type="ECO:0000256" key="2">
    <source>
        <dbReference type="SAM" id="Phobius"/>
    </source>
</evidence>
<reference evidence="4 5" key="1">
    <citation type="journal article" date="2016" name="BMC Genomics">
        <title>Comparative genomics reveals Cyclospora cayetanensis possesses coccidia-like metabolism and invasion components but unique surface antigens.</title>
        <authorList>
            <person name="Liu S."/>
            <person name="Wang L."/>
            <person name="Zheng H."/>
            <person name="Xu Z."/>
            <person name="Roellig D.M."/>
            <person name="Li N."/>
            <person name="Frace M.A."/>
            <person name="Tang K."/>
            <person name="Arrowood M.J."/>
            <person name="Moss D.M."/>
            <person name="Zhang L."/>
            <person name="Feng Y."/>
            <person name="Xiao L."/>
        </authorList>
    </citation>
    <scope>NUCLEOTIDE SEQUENCE [LARGE SCALE GENOMIC DNA]</scope>
    <source>
        <strain evidence="4 5">CHN_HEN01</strain>
    </source>
</reference>
<accession>A0A1D3D663</accession>
<keyword evidence="2" id="KW-0812">Transmembrane</keyword>
<keyword evidence="3" id="KW-0732">Signal</keyword>
<evidence type="ECO:0000256" key="1">
    <source>
        <dbReference type="SAM" id="MobiDB-lite"/>
    </source>
</evidence>
<dbReference type="InParanoid" id="A0A1D3D663"/>
<feature type="region of interest" description="Disordered" evidence="1">
    <location>
        <begin position="84"/>
        <end position="137"/>
    </location>
</feature>
<comment type="caution">
    <text evidence="4">The sequence shown here is derived from an EMBL/GenBank/DDBJ whole genome shotgun (WGS) entry which is preliminary data.</text>
</comment>
<protein>
    <recommendedName>
        <fullName evidence="6">Transmembrane protein</fullName>
    </recommendedName>
</protein>
<feature type="compositionally biased region" description="Acidic residues" evidence="1">
    <location>
        <begin position="102"/>
        <end position="112"/>
    </location>
</feature>
<gene>
    <name evidence="4" type="ORF">cyc_06444</name>
</gene>
<dbReference type="Proteomes" id="UP000095192">
    <property type="component" value="Unassembled WGS sequence"/>
</dbReference>